<reference evidence="3 4" key="1">
    <citation type="submission" date="2020-06" db="EMBL/GenBank/DDBJ databases">
        <title>Actinomadura xiongansis sp. nov., isolated from soil of Baiyangdian.</title>
        <authorList>
            <person name="Zhang X."/>
        </authorList>
    </citation>
    <scope>NUCLEOTIDE SEQUENCE [LARGE SCALE GENOMIC DNA]</scope>
    <source>
        <strain evidence="3 4">HBUM206468</strain>
    </source>
</reference>
<keyword evidence="1" id="KW-0472">Membrane</keyword>
<feature type="transmembrane region" description="Helical" evidence="1">
    <location>
        <begin position="73"/>
        <end position="95"/>
    </location>
</feature>
<evidence type="ECO:0000313" key="4">
    <source>
        <dbReference type="Proteomes" id="UP000805614"/>
    </source>
</evidence>
<evidence type="ECO:0000313" key="3">
    <source>
        <dbReference type="EMBL" id="MBC6467457.1"/>
    </source>
</evidence>
<feature type="transmembrane region" description="Helical" evidence="1">
    <location>
        <begin position="160"/>
        <end position="178"/>
    </location>
</feature>
<name>A0ABR7LSF0_9ACTN</name>
<keyword evidence="2" id="KW-0732">Signal</keyword>
<organism evidence="3 4">
    <name type="scientific">Actinomadura alba</name>
    <dbReference type="NCBI Taxonomy" id="406431"/>
    <lineage>
        <taxon>Bacteria</taxon>
        <taxon>Bacillati</taxon>
        <taxon>Actinomycetota</taxon>
        <taxon>Actinomycetes</taxon>
        <taxon>Streptosporangiales</taxon>
        <taxon>Thermomonosporaceae</taxon>
        <taxon>Actinomadura</taxon>
    </lineage>
</organism>
<proteinExistence type="predicted"/>
<feature type="signal peptide" evidence="2">
    <location>
        <begin position="1"/>
        <end position="17"/>
    </location>
</feature>
<feature type="transmembrane region" description="Helical" evidence="1">
    <location>
        <begin position="101"/>
        <end position="119"/>
    </location>
</feature>
<evidence type="ECO:0000256" key="1">
    <source>
        <dbReference type="SAM" id="Phobius"/>
    </source>
</evidence>
<feature type="transmembrane region" description="Helical" evidence="1">
    <location>
        <begin position="131"/>
        <end position="154"/>
    </location>
</feature>
<comment type="caution">
    <text evidence="3">The sequence shown here is derived from an EMBL/GenBank/DDBJ whole genome shotgun (WGS) entry which is preliminary data.</text>
</comment>
<dbReference type="RefSeq" id="WP_187244475.1">
    <property type="nucleotide sequence ID" value="NZ_BAAAOK010000004.1"/>
</dbReference>
<keyword evidence="4" id="KW-1185">Reference proteome</keyword>
<keyword evidence="1" id="KW-1133">Transmembrane helix</keyword>
<feature type="transmembrane region" description="Helical" evidence="1">
    <location>
        <begin position="190"/>
        <end position="216"/>
    </location>
</feature>
<dbReference type="PANTHER" id="PTHR40761:SF1">
    <property type="entry name" value="CONSERVED INTEGRAL MEMBRANE ALANINE VALINE AND LEUCINE RICH PROTEIN-RELATED"/>
    <property type="match status" value="1"/>
</dbReference>
<dbReference type="NCBIfam" id="NF038012">
    <property type="entry name" value="DMT_1"/>
    <property type="match status" value="1"/>
</dbReference>
<dbReference type="Proteomes" id="UP000805614">
    <property type="component" value="Unassembled WGS sequence"/>
</dbReference>
<sequence>MIAVTLAVLAAVSNALASVLQRHAARTAPANRTSPLGLMRYLIRRPVWLYGIGALIAGFLFQVAALSQAGLALVQPILVTELPFTMIFIAWLFRIRLGTESWLAIGALTVGLVVLLVAAGPTEGDRLPHRAGWAIATVVTIGVIGGLVAFAAILRGEGRAVVLGVAAGLGFAFTAALMKEATKVLAEDPYSLLTSWPAYAMVAAGLCSLLLLQYALRSGTLVAVQPALNVSDPVASIAYGVGLFGEEIRLEAWAVPEVVGVGLILYGSIRLAQSPPLRRHEPVTPPPET</sequence>
<accession>A0ABR7LSF0</accession>
<gene>
    <name evidence="3" type="ORF">HKK74_18440</name>
</gene>
<dbReference type="EMBL" id="JABVEC010000013">
    <property type="protein sequence ID" value="MBC6467457.1"/>
    <property type="molecule type" value="Genomic_DNA"/>
</dbReference>
<dbReference type="PANTHER" id="PTHR40761">
    <property type="entry name" value="CONSERVED INTEGRAL MEMBRANE ALANINE VALINE AND LEUCINE RICH PROTEIN-RELATED"/>
    <property type="match status" value="1"/>
</dbReference>
<keyword evidence="1" id="KW-0812">Transmembrane</keyword>
<feature type="transmembrane region" description="Helical" evidence="1">
    <location>
        <begin position="47"/>
        <end position="66"/>
    </location>
</feature>
<protein>
    <submittedName>
        <fullName evidence="3">DMT family transporter</fullName>
    </submittedName>
</protein>
<feature type="chain" id="PRO_5046461894" evidence="2">
    <location>
        <begin position="18"/>
        <end position="289"/>
    </location>
</feature>
<evidence type="ECO:0000256" key="2">
    <source>
        <dbReference type="SAM" id="SignalP"/>
    </source>
</evidence>